<dbReference type="STRING" id="550983.A4R26_31235"/>
<organism evidence="1 2">
    <name type="scientific">Niastella populi</name>
    <dbReference type="NCBI Taxonomy" id="550983"/>
    <lineage>
        <taxon>Bacteria</taxon>
        <taxon>Pseudomonadati</taxon>
        <taxon>Bacteroidota</taxon>
        <taxon>Chitinophagia</taxon>
        <taxon>Chitinophagales</taxon>
        <taxon>Chitinophagaceae</taxon>
        <taxon>Niastella</taxon>
    </lineage>
</organism>
<gene>
    <name evidence="1" type="ORF">A4R26_31235</name>
</gene>
<dbReference type="AlphaFoldDB" id="A0A1V9ERY7"/>
<evidence type="ECO:0000313" key="1">
    <source>
        <dbReference type="EMBL" id="OQP48918.1"/>
    </source>
</evidence>
<dbReference type="Proteomes" id="UP000192276">
    <property type="component" value="Unassembled WGS sequence"/>
</dbReference>
<sequence length="187" mass="19917">MKKQFLHLSILTLLTTAVFTACKKEKGESNEEEVITTMQLTLTPHDGSTPLVYKFEDADGPGGAAPSIDQIVLASSETYDVALQLLNKTVNPAEDITEEIEEEADAHRFYFEPAAGSNITISGLDKDGNGVDLGVNSTWTTGAAATGSITITLRHYPAEPPNKAAGDAVNSQKSGTDIEATFTTKIQ</sequence>
<dbReference type="OrthoDB" id="713689at2"/>
<protein>
    <recommendedName>
        <fullName evidence="3">Type 1 periplasmic binding fold superfamily protein</fullName>
    </recommendedName>
</protein>
<proteinExistence type="predicted"/>
<dbReference type="EMBL" id="LWBP01000231">
    <property type="protein sequence ID" value="OQP48918.1"/>
    <property type="molecule type" value="Genomic_DNA"/>
</dbReference>
<name>A0A1V9ERY7_9BACT</name>
<dbReference type="RefSeq" id="WP_081170246.1">
    <property type="nucleotide sequence ID" value="NZ_LWBP01000231.1"/>
</dbReference>
<reference evidence="2" key="1">
    <citation type="submission" date="2016-04" db="EMBL/GenBank/DDBJ databases">
        <authorList>
            <person name="Chen L."/>
            <person name="Zhuang W."/>
            <person name="Wang G."/>
        </authorList>
    </citation>
    <scope>NUCLEOTIDE SEQUENCE [LARGE SCALE GENOMIC DNA]</scope>
    <source>
        <strain evidence="2">208</strain>
    </source>
</reference>
<evidence type="ECO:0008006" key="3">
    <source>
        <dbReference type="Google" id="ProtNLM"/>
    </source>
</evidence>
<accession>A0A1V9ERY7</accession>
<keyword evidence="2" id="KW-1185">Reference proteome</keyword>
<evidence type="ECO:0000313" key="2">
    <source>
        <dbReference type="Proteomes" id="UP000192276"/>
    </source>
</evidence>
<comment type="caution">
    <text evidence="1">The sequence shown here is derived from an EMBL/GenBank/DDBJ whole genome shotgun (WGS) entry which is preliminary data.</text>
</comment>
<dbReference type="PROSITE" id="PS51257">
    <property type="entry name" value="PROKAR_LIPOPROTEIN"/>
    <property type="match status" value="1"/>
</dbReference>